<dbReference type="Gene3D" id="1.20.1600.10">
    <property type="entry name" value="Outer membrane efflux proteins (OEP)"/>
    <property type="match status" value="1"/>
</dbReference>
<accession>A0A2R4XGX9</accession>
<dbReference type="OrthoDB" id="9770517at2"/>
<evidence type="ECO:0000256" key="1">
    <source>
        <dbReference type="ARBA" id="ARBA00007613"/>
    </source>
</evidence>
<feature type="region of interest" description="Disordered" evidence="4">
    <location>
        <begin position="490"/>
        <end position="525"/>
    </location>
</feature>
<evidence type="ECO:0000256" key="3">
    <source>
        <dbReference type="SAM" id="Coils"/>
    </source>
</evidence>
<dbReference type="InterPro" id="IPR010131">
    <property type="entry name" value="MdtP/NodT-like"/>
</dbReference>
<dbReference type="PANTHER" id="PTHR30203:SF30">
    <property type="entry name" value="OUTER MEMBRANE PROTEIN-RELATED"/>
    <property type="match status" value="1"/>
</dbReference>
<keyword evidence="6" id="KW-1185">Reference proteome</keyword>
<keyword evidence="2" id="KW-0472">Membrane</keyword>
<dbReference type="GO" id="GO:0005886">
    <property type="term" value="C:plasma membrane"/>
    <property type="evidence" value="ECO:0007669"/>
    <property type="project" value="UniProtKB-SubCell"/>
</dbReference>
<name>A0A2R4XGX9_9BURK</name>
<dbReference type="GO" id="GO:0015562">
    <property type="term" value="F:efflux transmembrane transporter activity"/>
    <property type="evidence" value="ECO:0007669"/>
    <property type="project" value="InterPro"/>
</dbReference>
<evidence type="ECO:0000313" key="5">
    <source>
        <dbReference type="EMBL" id="AWB32969.1"/>
    </source>
</evidence>
<keyword evidence="2" id="KW-1134">Transmembrane beta strand</keyword>
<keyword evidence="2" id="KW-0732">Signal</keyword>
<dbReference type="InterPro" id="IPR003423">
    <property type="entry name" value="OMP_efflux"/>
</dbReference>
<dbReference type="Proteomes" id="UP000244571">
    <property type="component" value="Chromosome"/>
</dbReference>
<evidence type="ECO:0008006" key="7">
    <source>
        <dbReference type="Google" id="ProtNLM"/>
    </source>
</evidence>
<dbReference type="KEGG" id="boz:DBV39_03720"/>
<protein>
    <recommendedName>
        <fullName evidence="7">RND transporter</fullName>
    </recommendedName>
</protein>
<evidence type="ECO:0000256" key="2">
    <source>
        <dbReference type="RuleBase" id="RU362097"/>
    </source>
</evidence>
<dbReference type="RefSeq" id="WP_108620400.1">
    <property type="nucleotide sequence ID" value="NZ_CP028901.1"/>
</dbReference>
<feature type="signal peptide" evidence="2">
    <location>
        <begin position="1"/>
        <end position="29"/>
    </location>
</feature>
<dbReference type="Gene3D" id="2.20.200.10">
    <property type="entry name" value="Outer membrane efflux proteins (OEP)"/>
    <property type="match status" value="1"/>
</dbReference>
<dbReference type="AlphaFoldDB" id="A0A2R4XGX9"/>
<keyword evidence="3" id="KW-0175">Coiled coil</keyword>
<dbReference type="Pfam" id="PF02321">
    <property type="entry name" value="OEP"/>
    <property type="match status" value="2"/>
</dbReference>
<dbReference type="EMBL" id="CP028901">
    <property type="protein sequence ID" value="AWB32969.1"/>
    <property type="molecule type" value="Genomic_DNA"/>
</dbReference>
<keyword evidence="2" id="KW-0564">Palmitate</keyword>
<feature type="coiled-coil region" evidence="3">
    <location>
        <begin position="95"/>
        <end position="122"/>
    </location>
</feature>
<proteinExistence type="inferred from homology"/>
<evidence type="ECO:0000256" key="4">
    <source>
        <dbReference type="SAM" id="MobiDB-lite"/>
    </source>
</evidence>
<dbReference type="SUPFAM" id="SSF56954">
    <property type="entry name" value="Outer membrane efflux proteins (OEP)"/>
    <property type="match status" value="1"/>
</dbReference>
<comment type="subcellular location">
    <subcellularLocation>
        <location evidence="2">Cell membrane</location>
        <topology evidence="2">Lipid-anchor</topology>
    </subcellularLocation>
</comment>
<comment type="similarity">
    <text evidence="1 2">Belongs to the outer membrane factor (OMF) (TC 1.B.17) family.</text>
</comment>
<sequence length="525" mass="56363">MTNGGLSARNSHALLSALLVLSMAGCALHDTDSATDPNQAGALNGLPPTFDTFTQTDVTPTQDLTTLDADQLARTLGSWWEIFDDKTLDALVLRAIEANWRLQAALENIEQARSQIVRVNASALPSLNAGVTASRQQTGTTSKLGFGLYDLYGFNASLAWEPDVFGQVQARVDTASRDAQALAFDRRALMVSITAELVDAYAQLRAVQQQLSLTRQYAGLLEQQIRLTGRLADSGLVAPAQVAQTRQAYLTTQAQIPVLQARIESLITTCSILTGGFPADLSKTLRKPAPMLSVHHPVPETLPSQVLMQRPDIAAQQARILASAAGVQAAEADFMPSFSIPLGTGYSTTPFDLLLNPASFIWSLGAGLTAPLYTGEELQASLAIAQSVNREDQLLYEQTVRQALKEVEDAVTDYQMSQQSLSSTQGMAQAQAATVVQQKSLFTTGQASRLQLNQALLDQLLASQSVIDARYASAASLVMLYRALGGGWHTELDRSPTPPLTTESSDAHLTDNPVRTAPVERAQVS</sequence>
<gene>
    <name evidence="5" type="ORF">DBV39_03720</name>
</gene>
<organism evidence="5 6">
    <name type="scientific">Orrella marina</name>
    <dbReference type="NCBI Taxonomy" id="2163011"/>
    <lineage>
        <taxon>Bacteria</taxon>
        <taxon>Pseudomonadati</taxon>
        <taxon>Pseudomonadota</taxon>
        <taxon>Betaproteobacteria</taxon>
        <taxon>Burkholderiales</taxon>
        <taxon>Alcaligenaceae</taxon>
        <taxon>Orrella</taxon>
    </lineage>
</organism>
<keyword evidence="2" id="KW-0812">Transmembrane</keyword>
<keyword evidence="2" id="KW-0449">Lipoprotein</keyword>
<dbReference type="PANTHER" id="PTHR30203">
    <property type="entry name" value="OUTER MEMBRANE CATION EFFLUX PROTEIN"/>
    <property type="match status" value="1"/>
</dbReference>
<dbReference type="NCBIfam" id="TIGR01845">
    <property type="entry name" value="outer_NodT"/>
    <property type="match status" value="1"/>
</dbReference>
<feature type="chain" id="PRO_5015218421" description="RND transporter" evidence="2">
    <location>
        <begin position="30"/>
        <end position="525"/>
    </location>
</feature>
<evidence type="ECO:0000313" key="6">
    <source>
        <dbReference type="Proteomes" id="UP000244571"/>
    </source>
</evidence>
<reference evidence="5 6" key="1">
    <citation type="submission" date="2018-04" db="EMBL/GenBank/DDBJ databases">
        <title>Bordetella sp. HZ20 isolated from seawater.</title>
        <authorList>
            <person name="Sun C."/>
        </authorList>
    </citation>
    <scope>NUCLEOTIDE SEQUENCE [LARGE SCALE GENOMIC DNA]</scope>
    <source>
        <strain evidence="5 6">HZ20</strain>
    </source>
</reference>